<protein>
    <submittedName>
        <fullName evidence="1">Uncharacterized protein</fullName>
    </submittedName>
</protein>
<accession>A0A1E4TJH0</accession>
<evidence type="ECO:0000313" key="2">
    <source>
        <dbReference type="Proteomes" id="UP000095023"/>
    </source>
</evidence>
<proteinExistence type="predicted"/>
<sequence>MTEPETREESFEDIYEEHRQLVKTTNECLDQIEQYIDEYRRLEAKGKAESLRIGRKLIASVITLRSLNRDLYLVDNEFKLKVSQCRDNLDKNELEAINRQYQISDLKKNIQIQDSYPLNLDDLDLTPLDEFLKDHPDLKDSSDLQISRNNCQLRNRNSHS</sequence>
<evidence type="ECO:0000313" key="1">
    <source>
        <dbReference type="EMBL" id="ODV91886.1"/>
    </source>
</evidence>
<dbReference type="AlphaFoldDB" id="A0A1E4TJH0"/>
<gene>
    <name evidence="1" type="ORF">CANCADRAFT_59203</name>
</gene>
<keyword evidence="2" id="KW-1185">Reference proteome</keyword>
<dbReference type="Proteomes" id="UP000095023">
    <property type="component" value="Unassembled WGS sequence"/>
</dbReference>
<organism evidence="1 2">
    <name type="scientific">Tortispora caseinolytica NRRL Y-17796</name>
    <dbReference type="NCBI Taxonomy" id="767744"/>
    <lineage>
        <taxon>Eukaryota</taxon>
        <taxon>Fungi</taxon>
        <taxon>Dikarya</taxon>
        <taxon>Ascomycota</taxon>
        <taxon>Saccharomycotina</taxon>
        <taxon>Trigonopsidomycetes</taxon>
        <taxon>Trigonopsidales</taxon>
        <taxon>Trigonopsidaceae</taxon>
        <taxon>Tortispora</taxon>
    </lineage>
</organism>
<name>A0A1E4TJH0_9ASCO</name>
<reference evidence="2" key="1">
    <citation type="submission" date="2016-02" db="EMBL/GenBank/DDBJ databases">
        <title>Comparative genomics of biotechnologically important yeasts.</title>
        <authorList>
            <consortium name="DOE Joint Genome Institute"/>
            <person name="Riley R."/>
            <person name="Haridas S."/>
            <person name="Wolfe K.H."/>
            <person name="Lopes M.R."/>
            <person name="Hittinger C.T."/>
            <person name="Goker M."/>
            <person name="Salamov A."/>
            <person name="Wisecaver J."/>
            <person name="Long T.M."/>
            <person name="Aerts A.L."/>
            <person name="Barry K."/>
            <person name="Choi C."/>
            <person name="Clum A."/>
            <person name="Coughlan A.Y."/>
            <person name="Deshpande S."/>
            <person name="Douglass A.P."/>
            <person name="Hanson S.J."/>
            <person name="Klenk H.-P."/>
            <person name="Labutti K."/>
            <person name="Lapidus A."/>
            <person name="Lindquist E."/>
            <person name="Lipzen A."/>
            <person name="Meier-Kolthoff J.P."/>
            <person name="Ohm R.A."/>
            <person name="Otillar R.P."/>
            <person name="Pangilinan J."/>
            <person name="Peng Y."/>
            <person name="Rokas A."/>
            <person name="Rosa C.A."/>
            <person name="Scheuner C."/>
            <person name="Sibirny A.A."/>
            <person name="Slot J.C."/>
            <person name="Stielow J.B."/>
            <person name="Sun H."/>
            <person name="Kurtzman C.P."/>
            <person name="Blackwell M."/>
            <person name="Jeffries T.W."/>
            <person name="Grigoriev I.V."/>
        </authorList>
    </citation>
    <scope>NUCLEOTIDE SEQUENCE [LARGE SCALE GENOMIC DNA]</scope>
    <source>
        <strain evidence="2">NRRL Y-17796</strain>
    </source>
</reference>
<dbReference type="EMBL" id="KV453841">
    <property type="protein sequence ID" value="ODV91886.1"/>
    <property type="molecule type" value="Genomic_DNA"/>
</dbReference>